<evidence type="ECO:0000259" key="3">
    <source>
        <dbReference type="PROSITE" id="PS50405"/>
    </source>
</evidence>
<dbReference type="GO" id="GO:0004364">
    <property type="term" value="F:glutathione transferase activity"/>
    <property type="evidence" value="ECO:0007669"/>
    <property type="project" value="TreeGrafter"/>
</dbReference>
<dbReference type="InterPro" id="IPR010987">
    <property type="entry name" value="Glutathione-S-Trfase_C-like"/>
</dbReference>
<dbReference type="PROSITE" id="PS50405">
    <property type="entry name" value="GST_CTER"/>
    <property type="match status" value="1"/>
</dbReference>
<dbReference type="GO" id="GO:0005737">
    <property type="term" value="C:cytoplasm"/>
    <property type="evidence" value="ECO:0007669"/>
    <property type="project" value="InterPro"/>
</dbReference>
<evidence type="ECO:0000259" key="2">
    <source>
        <dbReference type="PROSITE" id="PS50404"/>
    </source>
</evidence>
<dbReference type="PROSITE" id="PS50404">
    <property type="entry name" value="GST_NTER"/>
    <property type="match status" value="1"/>
</dbReference>
<dbReference type="InterPro" id="IPR004045">
    <property type="entry name" value="Glutathione_S-Trfase_N"/>
</dbReference>
<comment type="similarity">
    <text evidence="1">Belongs to the GST superfamily. Zeta family.</text>
</comment>
<dbReference type="SFLD" id="SFLDS00019">
    <property type="entry name" value="Glutathione_Transferase_(cytos"/>
    <property type="match status" value="1"/>
</dbReference>
<organism evidence="4 5">
    <name type="scientific">Parendozoicomonas haliclonae</name>
    <dbReference type="NCBI Taxonomy" id="1960125"/>
    <lineage>
        <taxon>Bacteria</taxon>
        <taxon>Pseudomonadati</taxon>
        <taxon>Pseudomonadota</taxon>
        <taxon>Gammaproteobacteria</taxon>
        <taxon>Oceanospirillales</taxon>
        <taxon>Endozoicomonadaceae</taxon>
        <taxon>Parendozoicomonas</taxon>
    </lineage>
</organism>
<dbReference type="Gene3D" id="1.20.1050.10">
    <property type="match status" value="1"/>
</dbReference>
<proteinExistence type="inferred from homology"/>
<dbReference type="SUPFAM" id="SSF52833">
    <property type="entry name" value="Thioredoxin-like"/>
    <property type="match status" value="1"/>
</dbReference>
<dbReference type="InterPro" id="IPR036249">
    <property type="entry name" value="Thioredoxin-like_sf"/>
</dbReference>
<dbReference type="InterPro" id="IPR036282">
    <property type="entry name" value="Glutathione-S-Trfase_C_sf"/>
</dbReference>
<name>A0A1X7AJD0_9GAMM</name>
<dbReference type="NCBIfam" id="TIGR01262">
    <property type="entry name" value="maiA"/>
    <property type="match status" value="1"/>
</dbReference>
<dbReference type="AlphaFoldDB" id="A0A1X7AJD0"/>
<gene>
    <name evidence="4" type="primary">nagL</name>
    <name evidence="4" type="ORF">EHSB41UT_02133</name>
</gene>
<dbReference type="InterPro" id="IPR034333">
    <property type="entry name" value="GST_Zeta_N"/>
</dbReference>
<dbReference type="SFLD" id="SFLDG00358">
    <property type="entry name" value="Main_(cytGST)"/>
    <property type="match status" value="1"/>
</dbReference>
<feature type="domain" description="GST N-terminal" evidence="2">
    <location>
        <begin position="1"/>
        <end position="80"/>
    </location>
</feature>
<protein>
    <submittedName>
        <fullName evidence="4">Maleylpyruvate isomerase</fullName>
        <ecNumber evidence="4">5.2.1.4</ecNumber>
    </submittedName>
</protein>
<evidence type="ECO:0000313" key="4">
    <source>
        <dbReference type="EMBL" id="SMA46299.1"/>
    </source>
</evidence>
<reference evidence="4 5" key="1">
    <citation type="submission" date="2017-03" db="EMBL/GenBank/DDBJ databases">
        <authorList>
            <person name="Afonso C.L."/>
            <person name="Miller P.J."/>
            <person name="Scott M.A."/>
            <person name="Spackman E."/>
            <person name="Goraichik I."/>
            <person name="Dimitrov K.M."/>
            <person name="Suarez D.L."/>
            <person name="Swayne D.E."/>
        </authorList>
    </citation>
    <scope>NUCLEOTIDE SEQUENCE [LARGE SCALE GENOMIC DNA]</scope>
    <source>
        <strain evidence="4">SB41UT1</strain>
    </source>
</reference>
<dbReference type="RefSeq" id="WP_087109621.1">
    <property type="nucleotide sequence ID" value="NZ_CBCSCN010000002.1"/>
</dbReference>
<feature type="domain" description="GST C-terminal" evidence="3">
    <location>
        <begin position="85"/>
        <end position="208"/>
    </location>
</feature>
<dbReference type="InterPro" id="IPR034330">
    <property type="entry name" value="GST_Zeta_C"/>
</dbReference>
<evidence type="ECO:0000256" key="1">
    <source>
        <dbReference type="ARBA" id="ARBA00010007"/>
    </source>
</evidence>
<keyword evidence="4" id="KW-0670">Pyruvate</keyword>
<dbReference type="GO" id="GO:0016034">
    <property type="term" value="F:maleylacetoacetate isomerase activity"/>
    <property type="evidence" value="ECO:0007669"/>
    <property type="project" value="TreeGrafter"/>
</dbReference>
<dbReference type="Proteomes" id="UP000196573">
    <property type="component" value="Unassembled WGS sequence"/>
</dbReference>
<sequence>MKLYDYFYSSAAFRTRIALNLKGLEYEQIPVNLRTGQQSQSDYKAQNPQGLVPALSVAEGTLGQSLAIIEWLEETYPEIPLLPKAPWDKARVRAMAYTIACDIHPLNNLRVLNYLKDDLEVTEQQKTEWYHHWIGKGFDALEQQVEAAPFCFGDKPTLADVCLIPQIKNAMRFEMDLSPYPKLRSIWEHCMTLDAFVRAMPENQETAG</sequence>
<dbReference type="SUPFAM" id="SSF47616">
    <property type="entry name" value="GST C-terminal domain-like"/>
    <property type="match status" value="1"/>
</dbReference>
<dbReference type="EMBL" id="FWPT01000004">
    <property type="protein sequence ID" value="SMA46299.1"/>
    <property type="molecule type" value="Genomic_DNA"/>
</dbReference>
<dbReference type="CDD" id="cd03191">
    <property type="entry name" value="GST_C_Zeta"/>
    <property type="match status" value="1"/>
</dbReference>
<dbReference type="GO" id="GO:0006559">
    <property type="term" value="P:L-phenylalanine catabolic process"/>
    <property type="evidence" value="ECO:0007669"/>
    <property type="project" value="TreeGrafter"/>
</dbReference>
<dbReference type="Pfam" id="PF02798">
    <property type="entry name" value="GST_N"/>
    <property type="match status" value="1"/>
</dbReference>
<dbReference type="Pfam" id="PF13410">
    <property type="entry name" value="GST_C_2"/>
    <property type="match status" value="1"/>
</dbReference>
<keyword evidence="4" id="KW-0413">Isomerase</keyword>
<dbReference type="Gene3D" id="3.40.30.10">
    <property type="entry name" value="Glutaredoxin"/>
    <property type="match status" value="1"/>
</dbReference>
<dbReference type="GO" id="GO:0006749">
    <property type="term" value="P:glutathione metabolic process"/>
    <property type="evidence" value="ECO:0007669"/>
    <property type="project" value="TreeGrafter"/>
</dbReference>
<dbReference type="OrthoDB" id="509852at2"/>
<dbReference type="PANTHER" id="PTHR42673">
    <property type="entry name" value="MALEYLACETOACETATE ISOMERASE"/>
    <property type="match status" value="1"/>
</dbReference>
<accession>A0A1X7AJD0</accession>
<evidence type="ECO:0000313" key="5">
    <source>
        <dbReference type="Proteomes" id="UP000196573"/>
    </source>
</evidence>
<dbReference type="PANTHER" id="PTHR42673:SF21">
    <property type="entry name" value="GLUTATHIONE S-TRANSFERASE YFCF"/>
    <property type="match status" value="1"/>
</dbReference>
<dbReference type="GO" id="GO:0050077">
    <property type="term" value="F:maleylpyruvate isomerase activity"/>
    <property type="evidence" value="ECO:0007669"/>
    <property type="project" value="UniProtKB-EC"/>
</dbReference>
<dbReference type="InterPro" id="IPR040079">
    <property type="entry name" value="Glutathione_S-Trfase"/>
</dbReference>
<keyword evidence="5" id="KW-1185">Reference proteome</keyword>
<dbReference type="EC" id="5.2.1.4" evidence="4"/>
<dbReference type="CDD" id="cd03042">
    <property type="entry name" value="GST_N_Zeta"/>
    <property type="match status" value="1"/>
</dbReference>
<dbReference type="InterPro" id="IPR005955">
    <property type="entry name" value="GST_Zeta"/>
</dbReference>
<dbReference type="FunFam" id="1.20.1050.10:FF:000017">
    <property type="entry name" value="Maleylacetoacetate isomerase"/>
    <property type="match status" value="1"/>
</dbReference>